<proteinExistence type="predicted"/>
<dbReference type="Proteomes" id="UP000518605">
    <property type="component" value="Unassembled WGS sequence"/>
</dbReference>
<comment type="caution">
    <text evidence="1">The sequence shown here is derived from an EMBL/GenBank/DDBJ whole genome shotgun (WGS) entry which is preliminary data.</text>
</comment>
<sequence length="109" mass="12862">MENSNELTEILQEDFCREDSRLIWRLNQFFQKMLCRLKAKADYSNETGIIKESFRDAIKNFASTITKYFCSIGESVRVSASFPVDSPDDKIELYFRFESALRLDFYISE</sequence>
<protein>
    <submittedName>
        <fullName evidence="1">Uncharacterized protein</fullName>
    </submittedName>
</protein>
<organism evidence="1 2">
    <name type="scientific">Paenibacillus endophyticus</name>
    <dbReference type="NCBI Taxonomy" id="1294268"/>
    <lineage>
        <taxon>Bacteria</taxon>
        <taxon>Bacillati</taxon>
        <taxon>Bacillota</taxon>
        <taxon>Bacilli</taxon>
        <taxon>Bacillales</taxon>
        <taxon>Paenibacillaceae</taxon>
        <taxon>Paenibacillus</taxon>
    </lineage>
</organism>
<keyword evidence="2" id="KW-1185">Reference proteome</keyword>
<evidence type="ECO:0000313" key="2">
    <source>
        <dbReference type="Proteomes" id="UP000518605"/>
    </source>
</evidence>
<reference evidence="1 2" key="1">
    <citation type="submission" date="2020-08" db="EMBL/GenBank/DDBJ databases">
        <title>Genomic Encyclopedia of Type Strains, Phase III (KMG-III): the genomes of soil and plant-associated and newly described type strains.</title>
        <authorList>
            <person name="Whitman W."/>
        </authorList>
    </citation>
    <scope>NUCLEOTIDE SEQUENCE [LARGE SCALE GENOMIC DNA]</scope>
    <source>
        <strain evidence="1 2">CECT 8234</strain>
    </source>
</reference>
<accession>A0A7W5C619</accession>
<name>A0A7W5C619_9BACL</name>
<dbReference type="AlphaFoldDB" id="A0A7W5C619"/>
<dbReference type="EMBL" id="JACHXW010000004">
    <property type="protein sequence ID" value="MBB3151708.1"/>
    <property type="molecule type" value="Genomic_DNA"/>
</dbReference>
<dbReference type="RefSeq" id="WP_183560924.1">
    <property type="nucleotide sequence ID" value="NZ_CBCSLB010000008.1"/>
</dbReference>
<evidence type="ECO:0000313" key="1">
    <source>
        <dbReference type="EMBL" id="MBB3151708.1"/>
    </source>
</evidence>
<gene>
    <name evidence="1" type="ORF">FHS16_001754</name>
</gene>